<dbReference type="GeneID" id="28980026"/>
<accession>A0A0J0XJR2</accession>
<evidence type="ECO:0000256" key="1">
    <source>
        <dbReference type="SAM" id="MobiDB-lite"/>
    </source>
</evidence>
<dbReference type="AlphaFoldDB" id="A0A0J0XJR2"/>
<reference evidence="2 3" key="1">
    <citation type="submission" date="2015-03" db="EMBL/GenBank/DDBJ databases">
        <title>Genomics and transcriptomics of the oil-accumulating basidiomycete yeast T. oleaginosus allow insights into substrate utilization and the diverse evolutionary trajectories of mating systems in fungi.</title>
        <authorList>
            <consortium name="DOE Joint Genome Institute"/>
            <person name="Kourist R."/>
            <person name="Kracht O."/>
            <person name="Bracharz F."/>
            <person name="Lipzen A."/>
            <person name="Nolan M."/>
            <person name="Ohm R."/>
            <person name="Grigoriev I."/>
            <person name="Sun S."/>
            <person name="Heitman J."/>
            <person name="Bruck T."/>
            <person name="Nowrousian M."/>
        </authorList>
    </citation>
    <scope>NUCLEOTIDE SEQUENCE [LARGE SCALE GENOMIC DNA]</scope>
    <source>
        <strain evidence="2 3">IBC0246</strain>
    </source>
</reference>
<proteinExistence type="predicted"/>
<dbReference type="RefSeq" id="XP_018277819.1">
    <property type="nucleotide sequence ID" value="XM_018419423.1"/>
</dbReference>
<keyword evidence="3" id="KW-1185">Reference proteome</keyword>
<sequence length="163" mass="17683">MCAPACRVMNHTINHHAIKREKWSEEGPGYGGVAMESCVCTGARKHGAHCGRCHERDKGAKVSRGLSVTFLEPRSLTSGVVSLLYFGRIRDFGVEYSYALVGTCTMTRGLVDARAGEWMWNVRLRGGEQMGQCRVPVRLSTKSATSESEGEGEGEGRVVFGGA</sequence>
<name>A0A0J0XJR2_9TREE</name>
<evidence type="ECO:0000313" key="3">
    <source>
        <dbReference type="Proteomes" id="UP000053611"/>
    </source>
</evidence>
<dbReference type="EMBL" id="KQ087220">
    <property type="protein sequence ID" value="KLT41328.1"/>
    <property type="molecule type" value="Genomic_DNA"/>
</dbReference>
<evidence type="ECO:0000313" key="2">
    <source>
        <dbReference type="EMBL" id="KLT41328.1"/>
    </source>
</evidence>
<gene>
    <name evidence="2" type="ORF">CC85DRAFT_125453</name>
</gene>
<protein>
    <submittedName>
        <fullName evidence="2">Uncharacterized protein</fullName>
    </submittedName>
</protein>
<organism evidence="2 3">
    <name type="scientific">Cutaneotrichosporon oleaginosum</name>
    <dbReference type="NCBI Taxonomy" id="879819"/>
    <lineage>
        <taxon>Eukaryota</taxon>
        <taxon>Fungi</taxon>
        <taxon>Dikarya</taxon>
        <taxon>Basidiomycota</taxon>
        <taxon>Agaricomycotina</taxon>
        <taxon>Tremellomycetes</taxon>
        <taxon>Trichosporonales</taxon>
        <taxon>Trichosporonaceae</taxon>
        <taxon>Cutaneotrichosporon</taxon>
    </lineage>
</organism>
<dbReference type="Proteomes" id="UP000053611">
    <property type="component" value="Unassembled WGS sequence"/>
</dbReference>
<feature type="region of interest" description="Disordered" evidence="1">
    <location>
        <begin position="141"/>
        <end position="163"/>
    </location>
</feature>